<feature type="domain" description="HTH tetR-type" evidence="5">
    <location>
        <begin position="91"/>
        <end position="151"/>
    </location>
</feature>
<dbReference type="InterPro" id="IPR009057">
    <property type="entry name" value="Homeodomain-like_sf"/>
</dbReference>
<dbReference type="GO" id="GO:0000976">
    <property type="term" value="F:transcription cis-regulatory region binding"/>
    <property type="evidence" value="ECO:0007669"/>
    <property type="project" value="TreeGrafter"/>
</dbReference>
<evidence type="ECO:0000256" key="3">
    <source>
        <dbReference type="ARBA" id="ARBA00023163"/>
    </source>
</evidence>
<evidence type="ECO:0000313" key="6">
    <source>
        <dbReference type="EMBL" id="OIQ78680.1"/>
    </source>
</evidence>
<feature type="compositionally biased region" description="Basic and acidic residues" evidence="4">
    <location>
        <begin position="1"/>
        <end position="16"/>
    </location>
</feature>
<comment type="caution">
    <text evidence="6">The sequence shown here is derived from an EMBL/GenBank/DDBJ whole genome shotgun (WGS) entry which is preliminary data.</text>
</comment>
<evidence type="ECO:0000256" key="4">
    <source>
        <dbReference type="SAM" id="MobiDB-lite"/>
    </source>
</evidence>
<dbReference type="InterPro" id="IPR001647">
    <property type="entry name" value="HTH_TetR"/>
</dbReference>
<dbReference type="GO" id="GO:0003700">
    <property type="term" value="F:DNA-binding transcription factor activity"/>
    <property type="evidence" value="ECO:0007669"/>
    <property type="project" value="TreeGrafter"/>
</dbReference>
<keyword evidence="3" id="KW-0804">Transcription</keyword>
<dbReference type="PRINTS" id="PR00455">
    <property type="entry name" value="HTHTETR"/>
</dbReference>
<keyword evidence="2" id="KW-0238">DNA-binding</keyword>
<evidence type="ECO:0000256" key="1">
    <source>
        <dbReference type="ARBA" id="ARBA00023015"/>
    </source>
</evidence>
<dbReference type="PROSITE" id="PS50977">
    <property type="entry name" value="HTH_TETR_2"/>
    <property type="match status" value="1"/>
</dbReference>
<reference evidence="6" key="1">
    <citation type="submission" date="2016-10" db="EMBL/GenBank/DDBJ databases">
        <title>Sequence of Gallionella enrichment culture.</title>
        <authorList>
            <person name="Poehlein A."/>
            <person name="Muehling M."/>
            <person name="Daniel R."/>
        </authorList>
    </citation>
    <scope>NUCLEOTIDE SEQUENCE</scope>
</reference>
<organism evidence="6">
    <name type="scientific">mine drainage metagenome</name>
    <dbReference type="NCBI Taxonomy" id="410659"/>
    <lineage>
        <taxon>unclassified sequences</taxon>
        <taxon>metagenomes</taxon>
        <taxon>ecological metagenomes</taxon>
    </lineage>
</organism>
<feature type="region of interest" description="Disordered" evidence="4">
    <location>
        <begin position="1"/>
        <end position="24"/>
    </location>
</feature>
<proteinExistence type="predicted"/>
<dbReference type="Pfam" id="PF00440">
    <property type="entry name" value="TetR_N"/>
    <property type="match status" value="1"/>
</dbReference>
<feature type="region of interest" description="Disordered" evidence="4">
    <location>
        <begin position="66"/>
        <end position="86"/>
    </location>
</feature>
<keyword evidence="1" id="KW-0805">Transcription regulation</keyword>
<dbReference type="SUPFAM" id="SSF46689">
    <property type="entry name" value="Homeodomain-like"/>
    <property type="match status" value="1"/>
</dbReference>
<sequence length="288" mass="29874">MYDLPMARRRDTHEQAPDDDSVGAATRALADATATLTRLLSHQVSAVGAEVSEAVAASLREAARGLSDASETVEKRSGASRADVRRQARVDRTRADLLDAAARVFAAQGYEGAAVGDIASAAGYTKGAVYANFGSKSDLFVALAREQVLCTAPTGTRAGNGTGAGTGTDPGRLADQLVAGMTEMPDGPEMLLTLEVLAYAVRHPESRDALGPVIETSLDDLASRVRDDRAVRTGEAARTDEAPTAADRDTALGLIAVCTFASMLGAITGDRTDASGVGARLVDRLIND</sequence>
<gene>
    <name evidence="6" type="primary">acnR_2</name>
    <name evidence="6" type="ORF">GALL_396140</name>
</gene>
<evidence type="ECO:0000259" key="5">
    <source>
        <dbReference type="PROSITE" id="PS50977"/>
    </source>
</evidence>
<dbReference type="PANTHER" id="PTHR30055:SF234">
    <property type="entry name" value="HTH-TYPE TRANSCRIPTIONAL REGULATOR BETI"/>
    <property type="match status" value="1"/>
</dbReference>
<dbReference type="AlphaFoldDB" id="A0A1J5Q5N8"/>
<feature type="compositionally biased region" description="Basic and acidic residues" evidence="4">
    <location>
        <begin position="72"/>
        <end position="86"/>
    </location>
</feature>
<evidence type="ECO:0000256" key="2">
    <source>
        <dbReference type="ARBA" id="ARBA00023125"/>
    </source>
</evidence>
<dbReference type="InterPro" id="IPR050109">
    <property type="entry name" value="HTH-type_TetR-like_transc_reg"/>
</dbReference>
<dbReference type="EMBL" id="MLJW01001356">
    <property type="protein sequence ID" value="OIQ78680.1"/>
    <property type="molecule type" value="Genomic_DNA"/>
</dbReference>
<dbReference type="PANTHER" id="PTHR30055">
    <property type="entry name" value="HTH-TYPE TRANSCRIPTIONAL REGULATOR RUTR"/>
    <property type="match status" value="1"/>
</dbReference>
<accession>A0A1J5Q5N8</accession>
<dbReference type="Gene3D" id="1.10.357.10">
    <property type="entry name" value="Tetracycline Repressor, domain 2"/>
    <property type="match status" value="1"/>
</dbReference>
<name>A0A1J5Q5N8_9ZZZZ</name>
<protein>
    <submittedName>
        <fullName evidence="6">HTH-type transcriptional repressor AcnR</fullName>
    </submittedName>
</protein>